<dbReference type="Pfam" id="PF14579">
    <property type="entry name" value="HHH_6"/>
    <property type="match status" value="1"/>
</dbReference>
<feature type="domain" description="DNA polymerase helix-hairpin-helix motif" evidence="2">
    <location>
        <begin position="230"/>
        <end position="325"/>
    </location>
</feature>
<feature type="region of interest" description="Disordered" evidence="1">
    <location>
        <begin position="1"/>
        <end position="20"/>
    </location>
</feature>
<dbReference type="Pfam" id="PF17657">
    <property type="entry name" value="DNA_pol3_finger"/>
    <property type="match status" value="1"/>
</dbReference>
<comment type="caution">
    <text evidence="4">The sequence shown here is derived from an EMBL/GenBank/DDBJ whole genome shotgun (WGS) entry which is preliminary data.</text>
</comment>
<evidence type="ECO:0000313" key="5">
    <source>
        <dbReference type="Proteomes" id="UP001499852"/>
    </source>
</evidence>
<reference evidence="5" key="1">
    <citation type="journal article" date="2019" name="Int. J. Syst. Evol. Microbiol.">
        <title>The Global Catalogue of Microorganisms (GCM) 10K type strain sequencing project: providing services to taxonomists for standard genome sequencing and annotation.</title>
        <authorList>
            <consortium name="The Broad Institute Genomics Platform"/>
            <consortium name="The Broad Institute Genome Sequencing Center for Infectious Disease"/>
            <person name="Wu L."/>
            <person name="Ma J."/>
        </authorList>
    </citation>
    <scope>NUCLEOTIDE SEQUENCE [LARGE SCALE GENOMIC DNA]</scope>
    <source>
        <strain evidence="5">JCM 18053</strain>
    </source>
</reference>
<dbReference type="Gene3D" id="1.10.150.870">
    <property type="match status" value="1"/>
</dbReference>
<dbReference type="InterPro" id="IPR040982">
    <property type="entry name" value="DNA_pol3_finger"/>
</dbReference>
<dbReference type="RefSeq" id="WP_345735000.1">
    <property type="nucleotide sequence ID" value="NZ_BAABIA010000002.1"/>
</dbReference>
<dbReference type="InterPro" id="IPR029460">
    <property type="entry name" value="DNAPol_HHH"/>
</dbReference>
<evidence type="ECO:0008006" key="6">
    <source>
        <dbReference type="Google" id="ProtNLM"/>
    </source>
</evidence>
<evidence type="ECO:0000259" key="3">
    <source>
        <dbReference type="Pfam" id="PF17657"/>
    </source>
</evidence>
<name>A0ABP9P008_9BACT</name>
<evidence type="ECO:0000313" key="4">
    <source>
        <dbReference type="EMBL" id="GAA5134856.1"/>
    </source>
</evidence>
<gene>
    <name evidence="4" type="ORF">GCM10023213_07140</name>
</gene>
<feature type="domain" description="DNA polymerase III alpha subunit finger" evidence="3">
    <location>
        <begin position="17"/>
        <end position="156"/>
    </location>
</feature>
<dbReference type="PANTHER" id="PTHR32294">
    <property type="entry name" value="DNA POLYMERASE III SUBUNIT ALPHA"/>
    <property type="match status" value="1"/>
</dbReference>
<evidence type="ECO:0000256" key="1">
    <source>
        <dbReference type="SAM" id="MobiDB-lite"/>
    </source>
</evidence>
<sequence>MPAFGGTEDPPRNTDAEPWSDPEIWQMIASGNGRGVHHIESPAMTSLACMADVRDIDRLVAIVSVIRPGAANGLKKTQFARRAQGLEPVDYVHESLSKVLSSTFGVVAYEEHILQICEEFAGLPGGRADVLRRALVKQDEAKIAEVKVEFMAAAKARSRDAYSIAHVWDLVAGFKGYAFCRAHSTAYAVEAYQGAYAKRYHPAEFMACVLTNGKGFYSPLVYTLECRRLGIGFLSPDVNASSHAFTVEPEHTPSGTHAPALAKSIRVPLRSIKGLSETTLARWRKERCKATFQNVRDFCERVHPQGQEALDLIRVGAFDSLGGTRIEQFWRCLHSARDAAIDSDWLFLNTKEEAIRAQFREEPGILQMLQDETELLGYTVSGHPLDCHPNIRWDTYCPISELPRYHHQKVTVCGLIIVSRSHLQENGEPMKFISICDRSGIVECEIFADAYRAYGLATVRYPIVQVTAEVTPFDNQAGFTLAVQRIEKARHIQMTKASS</sequence>
<protein>
    <recommendedName>
        <fullName evidence="6">DNA-directed DNA polymerase</fullName>
    </recommendedName>
</protein>
<accession>A0ABP9P008</accession>
<organism evidence="4 5">
    <name type="scientific">Prosthecobacter algae</name>
    <dbReference type="NCBI Taxonomy" id="1144682"/>
    <lineage>
        <taxon>Bacteria</taxon>
        <taxon>Pseudomonadati</taxon>
        <taxon>Verrucomicrobiota</taxon>
        <taxon>Verrucomicrobiia</taxon>
        <taxon>Verrucomicrobiales</taxon>
        <taxon>Verrucomicrobiaceae</taxon>
        <taxon>Prosthecobacter</taxon>
    </lineage>
</organism>
<dbReference type="InterPro" id="IPR004805">
    <property type="entry name" value="DnaE2/DnaE/PolC"/>
</dbReference>
<dbReference type="EMBL" id="BAABIA010000002">
    <property type="protein sequence ID" value="GAA5134856.1"/>
    <property type="molecule type" value="Genomic_DNA"/>
</dbReference>
<evidence type="ECO:0000259" key="2">
    <source>
        <dbReference type="Pfam" id="PF14579"/>
    </source>
</evidence>
<keyword evidence="5" id="KW-1185">Reference proteome</keyword>
<dbReference type="Proteomes" id="UP001499852">
    <property type="component" value="Unassembled WGS sequence"/>
</dbReference>
<proteinExistence type="predicted"/>